<sequence length="128" mass="13631">MSARELLVAAVMARLKPLPLAVFDAPPVRATVPRAVVEEPALADWGAAGISGREGRLTVALSDEGERPGRLRGLLAAVEEAVPRTAPVLGQGWRIARLQLVRSRLTAGPAGRWSGAAEFAVRLYREDS</sequence>
<name>A0A916T4T2_9SPHN</name>
<evidence type="ECO:0000313" key="1">
    <source>
        <dbReference type="EMBL" id="GGB30373.1"/>
    </source>
</evidence>
<evidence type="ECO:0000313" key="2">
    <source>
        <dbReference type="Proteomes" id="UP000623067"/>
    </source>
</evidence>
<dbReference type="EMBL" id="BMIH01000002">
    <property type="protein sequence ID" value="GGB30373.1"/>
    <property type="molecule type" value="Genomic_DNA"/>
</dbReference>
<dbReference type="Pfam" id="PF11367">
    <property type="entry name" value="Tail_completion_gp17"/>
    <property type="match status" value="1"/>
</dbReference>
<gene>
    <name evidence="1" type="ORF">GCM10011380_19820</name>
</gene>
<protein>
    <recommendedName>
        <fullName evidence="3">DUF3168 domain-containing protein</fullName>
    </recommendedName>
</protein>
<proteinExistence type="predicted"/>
<dbReference type="InterPro" id="IPR053745">
    <property type="entry name" value="Viral_Tail_Comp_sf"/>
</dbReference>
<dbReference type="Proteomes" id="UP000623067">
    <property type="component" value="Unassembled WGS sequence"/>
</dbReference>
<evidence type="ECO:0008006" key="3">
    <source>
        <dbReference type="Google" id="ProtNLM"/>
    </source>
</evidence>
<organism evidence="1 2">
    <name type="scientific">Sphingomonas metalli</name>
    <dbReference type="NCBI Taxonomy" id="1779358"/>
    <lineage>
        <taxon>Bacteria</taxon>
        <taxon>Pseudomonadati</taxon>
        <taxon>Pseudomonadota</taxon>
        <taxon>Alphaproteobacteria</taxon>
        <taxon>Sphingomonadales</taxon>
        <taxon>Sphingomonadaceae</taxon>
        <taxon>Sphingomonas</taxon>
    </lineage>
</organism>
<dbReference type="AlphaFoldDB" id="A0A916T4T2"/>
<dbReference type="RefSeq" id="WP_188658588.1">
    <property type="nucleotide sequence ID" value="NZ_BMIH01000002.1"/>
</dbReference>
<accession>A0A916T4T2</accession>
<keyword evidence="2" id="KW-1185">Reference proteome</keyword>
<dbReference type="Gene3D" id="3.30.2000.30">
    <property type="match status" value="1"/>
</dbReference>
<reference evidence="1" key="2">
    <citation type="submission" date="2020-09" db="EMBL/GenBank/DDBJ databases">
        <authorList>
            <person name="Sun Q."/>
            <person name="Zhou Y."/>
        </authorList>
    </citation>
    <scope>NUCLEOTIDE SEQUENCE</scope>
    <source>
        <strain evidence="1">CGMCC 1.15330</strain>
    </source>
</reference>
<comment type="caution">
    <text evidence="1">The sequence shown here is derived from an EMBL/GenBank/DDBJ whole genome shotgun (WGS) entry which is preliminary data.</text>
</comment>
<reference evidence="1" key="1">
    <citation type="journal article" date="2014" name="Int. J. Syst. Evol. Microbiol.">
        <title>Complete genome sequence of Corynebacterium casei LMG S-19264T (=DSM 44701T), isolated from a smear-ripened cheese.</title>
        <authorList>
            <consortium name="US DOE Joint Genome Institute (JGI-PGF)"/>
            <person name="Walter F."/>
            <person name="Albersmeier A."/>
            <person name="Kalinowski J."/>
            <person name="Ruckert C."/>
        </authorList>
    </citation>
    <scope>NUCLEOTIDE SEQUENCE</scope>
    <source>
        <strain evidence="1">CGMCC 1.15330</strain>
    </source>
</reference>
<dbReference type="InterPro" id="IPR021508">
    <property type="entry name" value="Gp17-like"/>
</dbReference>